<keyword evidence="1 2" id="KW-0732">Signal</keyword>
<accession>A0A9P1N6K7</accession>
<reference evidence="3" key="1">
    <citation type="submission" date="2022-11" db="EMBL/GenBank/DDBJ databases">
        <authorList>
            <person name="Kikuchi T."/>
        </authorList>
    </citation>
    <scope>NUCLEOTIDE SEQUENCE</scope>
    <source>
        <strain evidence="3">PS1010</strain>
    </source>
</reference>
<evidence type="ECO:0008006" key="5">
    <source>
        <dbReference type="Google" id="ProtNLM"/>
    </source>
</evidence>
<evidence type="ECO:0000313" key="4">
    <source>
        <dbReference type="Proteomes" id="UP001152747"/>
    </source>
</evidence>
<sequence>MFANIFIFLIFEVFEVANGVKCYSCASTNMKSNFIEKQRGPPNRISNPLVFDDNCNADTWIIKDRSSDDCGQGGFCFKWQQQLNNSGTYSTMTFRGCFNKLYNLNDPNTFIPPNHTYCTEASAPLACLSDAYITEHSCWCQNDYCNTSNNLLTLYLPSIVIFVIFITNKTL</sequence>
<evidence type="ECO:0000256" key="2">
    <source>
        <dbReference type="SAM" id="SignalP"/>
    </source>
</evidence>
<dbReference type="EMBL" id="CANHGI010000005">
    <property type="protein sequence ID" value="CAI5451749.1"/>
    <property type="molecule type" value="Genomic_DNA"/>
</dbReference>
<dbReference type="Proteomes" id="UP001152747">
    <property type="component" value="Unassembled WGS sequence"/>
</dbReference>
<dbReference type="OrthoDB" id="5837919at2759"/>
<name>A0A9P1N6K7_9PELO</name>
<feature type="signal peptide" evidence="2">
    <location>
        <begin position="1"/>
        <end position="19"/>
    </location>
</feature>
<protein>
    <recommendedName>
        <fullName evidence="5">Protein quiver</fullName>
    </recommendedName>
</protein>
<proteinExistence type="predicted"/>
<evidence type="ECO:0000313" key="3">
    <source>
        <dbReference type="EMBL" id="CAI5451749.1"/>
    </source>
</evidence>
<feature type="chain" id="PRO_5040486115" description="Protein quiver" evidence="2">
    <location>
        <begin position="20"/>
        <end position="171"/>
    </location>
</feature>
<dbReference type="InterPro" id="IPR050975">
    <property type="entry name" value="Sleep_regulator"/>
</dbReference>
<dbReference type="PANTHER" id="PTHR33562">
    <property type="entry name" value="ATILLA, ISOFORM B-RELATED-RELATED"/>
    <property type="match status" value="1"/>
</dbReference>
<organism evidence="3 4">
    <name type="scientific">Caenorhabditis angaria</name>
    <dbReference type="NCBI Taxonomy" id="860376"/>
    <lineage>
        <taxon>Eukaryota</taxon>
        <taxon>Metazoa</taxon>
        <taxon>Ecdysozoa</taxon>
        <taxon>Nematoda</taxon>
        <taxon>Chromadorea</taxon>
        <taxon>Rhabditida</taxon>
        <taxon>Rhabditina</taxon>
        <taxon>Rhabditomorpha</taxon>
        <taxon>Rhabditoidea</taxon>
        <taxon>Rhabditidae</taxon>
        <taxon>Peloderinae</taxon>
        <taxon>Caenorhabditis</taxon>
    </lineage>
</organism>
<gene>
    <name evidence="3" type="ORF">CAMP_LOCUS14386</name>
</gene>
<evidence type="ECO:0000256" key="1">
    <source>
        <dbReference type="ARBA" id="ARBA00022729"/>
    </source>
</evidence>
<keyword evidence="4" id="KW-1185">Reference proteome</keyword>
<comment type="caution">
    <text evidence="3">The sequence shown here is derived from an EMBL/GenBank/DDBJ whole genome shotgun (WGS) entry which is preliminary data.</text>
</comment>
<dbReference type="AlphaFoldDB" id="A0A9P1N6K7"/>